<evidence type="ECO:0000256" key="14">
    <source>
        <dbReference type="ARBA" id="ARBA00023264"/>
    </source>
</evidence>
<dbReference type="SUPFAM" id="SSF56024">
    <property type="entry name" value="Phospholipase D/nuclease"/>
    <property type="match status" value="2"/>
</dbReference>
<feature type="domain" description="PLD phosphodiesterase" evidence="17">
    <location>
        <begin position="215"/>
        <end position="242"/>
    </location>
</feature>
<gene>
    <name evidence="18" type="primary">cls</name>
    <name evidence="18" type="ORF">OQ497_09495</name>
</gene>
<dbReference type="NCBIfam" id="TIGR04265">
    <property type="entry name" value="bac_cardiolipin"/>
    <property type="match status" value="1"/>
</dbReference>
<evidence type="ECO:0000256" key="8">
    <source>
        <dbReference type="ARBA" id="ARBA00022692"/>
    </source>
</evidence>
<evidence type="ECO:0000256" key="16">
    <source>
        <dbReference type="SAM" id="Phobius"/>
    </source>
</evidence>
<dbReference type="SMART" id="SM00155">
    <property type="entry name" value="PLDc"/>
    <property type="match status" value="2"/>
</dbReference>
<evidence type="ECO:0000256" key="12">
    <source>
        <dbReference type="ARBA" id="ARBA00023136"/>
    </source>
</evidence>
<dbReference type="Pfam" id="PF13091">
    <property type="entry name" value="PLDc_2"/>
    <property type="match status" value="2"/>
</dbReference>
<evidence type="ECO:0000256" key="3">
    <source>
        <dbReference type="ARBA" id="ARBA00004651"/>
    </source>
</evidence>
<protein>
    <recommendedName>
        <fullName evidence="15">Cardiolipin synthase</fullName>
        <ecNumber evidence="15">2.7.8.-</ecNumber>
    </recommendedName>
</protein>
<keyword evidence="12 16" id="KW-0472">Membrane</keyword>
<evidence type="ECO:0000256" key="11">
    <source>
        <dbReference type="ARBA" id="ARBA00023098"/>
    </source>
</evidence>
<evidence type="ECO:0000256" key="1">
    <source>
        <dbReference type="ARBA" id="ARBA00003145"/>
    </source>
</evidence>
<sequence>MIPFDILPHLPFITAAIIRFILVITVSLHILLTKRNTSSAIGWIGICILMPAMGTILYLMFGINRVRRLARKLVDNSQLDTSGSNHASQWIHNPQGDLAPLAVMVRKLTDRPLTEHNKITCLHDGDNTYPLMLQAIADAEQSILICSYIFRNDKTGRDFIEKLSQAHKRGVQVRVLVDGIGSGYFLSPVYHRLRRAGVPCSRFMHSLLPWRMPFINLRNHRKILVVDGKIGFMGGLNIADENLVLQHPKEPVSDTHFQLEGPIVRQLAEVIATDWCFSTGEILKGDIYFKEHVADSNIAARIVTAGPDSDLEKIEFTMMQAVTLARKQVRIMTPYFLPGSRVLSELALAALRGVEVDIIIPQHSNHPLMDWACAANIGPALDAGVKVWLVKPPFNHSKLMVVDRKWTFAGSSNMDIRSLRLNFEINFESYDETLAGNVDDFMSKHKHIRLTHHHLDQRHNLIKIRDAAVRLFMPYL</sequence>
<dbReference type="Gene3D" id="3.30.870.10">
    <property type="entry name" value="Endonuclease Chain A"/>
    <property type="match status" value="2"/>
</dbReference>
<keyword evidence="7" id="KW-0808">Transferase</keyword>
<dbReference type="InterPro" id="IPR025202">
    <property type="entry name" value="PLD-like_dom"/>
</dbReference>
<evidence type="ECO:0000256" key="2">
    <source>
        <dbReference type="ARBA" id="ARBA00004613"/>
    </source>
</evidence>
<dbReference type="InterPro" id="IPR027379">
    <property type="entry name" value="CLS_N"/>
</dbReference>
<keyword evidence="11" id="KW-0443">Lipid metabolism</keyword>
<dbReference type="RefSeq" id="WP_173559901.1">
    <property type="nucleotide sequence ID" value="NZ_JAPIUZ010000004.1"/>
</dbReference>
<keyword evidence="5" id="KW-0444">Lipid biosynthesis</keyword>
<keyword evidence="6" id="KW-0964">Secreted</keyword>
<reference evidence="18 19" key="1">
    <citation type="submission" date="2022-11" db="EMBL/GenBank/DDBJ databases">
        <title>Genome sequencing of Acetobacter type strain.</title>
        <authorList>
            <person name="Heo J."/>
            <person name="Lee D."/>
            <person name="Han B.-H."/>
            <person name="Hong S.-B."/>
            <person name="Kwon S.-W."/>
        </authorList>
    </citation>
    <scope>NUCLEOTIDE SEQUENCE [LARGE SCALE GENOMIC DNA]</scope>
    <source>
        <strain evidence="18 19">KACC 21253</strain>
    </source>
</reference>
<keyword evidence="9" id="KW-0677">Repeat</keyword>
<dbReference type="EC" id="2.7.8.-" evidence="15"/>
<evidence type="ECO:0000256" key="9">
    <source>
        <dbReference type="ARBA" id="ARBA00022737"/>
    </source>
</evidence>
<accession>A0ABT3QFX5</accession>
<comment type="caution">
    <text evidence="18">The sequence shown here is derived from an EMBL/GenBank/DDBJ whole genome shotgun (WGS) entry which is preliminary data.</text>
</comment>
<evidence type="ECO:0000256" key="6">
    <source>
        <dbReference type="ARBA" id="ARBA00022525"/>
    </source>
</evidence>
<dbReference type="InterPro" id="IPR022924">
    <property type="entry name" value="Cardiolipin_synthase"/>
</dbReference>
<dbReference type="PANTHER" id="PTHR21248">
    <property type="entry name" value="CARDIOLIPIN SYNTHASE"/>
    <property type="match status" value="1"/>
</dbReference>
<comment type="subcellular location">
    <subcellularLocation>
        <location evidence="3">Cell membrane</location>
        <topology evidence="3">Multi-pass membrane protein</topology>
    </subcellularLocation>
    <subcellularLocation>
        <location evidence="2">Secreted</location>
    </subcellularLocation>
</comment>
<evidence type="ECO:0000256" key="10">
    <source>
        <dbReference type="ARBA" id="ARBA00022989"/>
    </source>
</evidence>
<dbReference type="PANTHER" id="PTHR21248:SF22">
    <property type="entry name" value="PHOSPHOLIPASE D"/>
    <property type="match status" value="1"/>
</dbReference>
<keyword evidence="19" id="KW-1185">Reference proteome</keyword>
<dbReference type="CDD" id="cd09157">
    <property type="entry name" value="PLDc_CLS_unchar2_1"/>
    <property type="match status" value="1"/>
</dbReference>
<evidence type="ECO:0000259" key="17">
    <source>
        <dbReference type="PROSITE" id="PS50035"/>
    </source>
</evidence>
<dbReference type="InterPro" id="IPR001736">
    <property type="entry name" value="PLipase_D/transphosphatidylase"/>
</dbReference>
<feature type="transmembrane region" description="Helical" evidence="16">
    <location>
        <begin position="12"/>
        <end position="33"/>
    </location>
</feature>
<feature type="transmembrane region" description="Helical" evidence="16">
    <location>
        <begin position="40"/>
        <end position="61"/>
    </location>
</feature>
<feature type="domain" description="PLD phosphodiesterase" evidence="17">
    <location>
        <begin position="391"/>
        <end position="418"/>
    </location>
</feature>
<evidence type="ECO:0000256" key="4">
    <source>
        <dbReference type="ARBA" id="ARBA00022475"/>
    </source>
</evidence>
<evidence type="ECO:0000256" key="5">
    <source>
        <dbReference type="ARBA" id="ARBA00022516"/>
    </source>
</evidence>
<evidence type="ECO:0000313" key="18">
    <source>
        <dbReference type="EMBL" id="MCX2564192.1"/>
    </source>
</evidence>
<evidence type="ECO:0000256" key="7">
    <source>
        <dbReference type="ARBA" id="ARBA00022679"/>
    </source>
</evidence>
<keyword evidence="4" id="KW-1003">Cell membrane</keyword>
<evidence type="ECO:0000313" key="19">
    <source>
        <dbReference type="Proteomes" id="UP001301152"/>
    </source>
</evidence>
<name>A0ABT3QFX5_9PROT</name>
<comment type="function">
    <text evidence="1">Could be a virulence factor.</text>
</comment>
<keyword evidence="13" id="KW-0594">Phospholipid biosynthesis</keyword>
<dbReference type="EMBL" id="JAPIUZ010000004">
    <property type="protein sequence ID" value="MCX2564192.1"/>
    <property type="molecule type" value="Genomic_DNA"/>
</dbReference>
<dbReference type="PROSITE" id="PS50035">
    <property type="entry name" value="PLD"/>
    <property type="match status" value="2"/>
</dbReference>
<dbReference type="Proteomes" id="UP001301152">
    <property type="component" value="Unassembled WGS sequence"/>
</dbReference>
<evidence type="ECO:0000256" key="13">
    <source>
        <dbReference type="ARBA" id="ARBA00023209"/>
    </source>
</evidence>
<organism evidence="18 19">
    <name type="scientific">Acetobacter thailandicus</name>
    <dbReference type="NCBI Taxonomy" id="1502842"/>
    <lineage>
        <taxon>Bacteria</taxon>
        <taxon>Pseudomonadati</taxon>
        <taxon>Pseudomonadota</taxon>
        <taxon>Alphaproteobacteria</taxon>
        <taxon>Acetobacterales</taxon>
        <taxon>Acetobacteraceae</taxon>
        <taxon>Acetobacter</taxon>
    </lineage>
</organism>
<proteinExistence type="predicted"/>
<dbReference type="Pfam" id="PF13396">
    <property type="entry name" value="PLDc_N"/>
    <property type="match status" value="1"/>
</dbReference>
<keyword evidence="8 16" id="KW-0812">Transmembrane</keyword>
<evidence type="ECO:0000256" key="15">
    <source>
        <dbReference type="NCBIfam" id="TIGR04265"/>
    </source>
</evidence>
<keyword evidence="14" id="KW-1208">Phospholipid metabolism</keyword>
<keyword evidence="10 16" id="KW-1133">Transmembrane helix</keyword>